<dbReference type="AlphaFoldDB" id="H5XLV7"/>
<reference evidence="1 2" key="1">
    <citation type="submission" date="2011-11" db="EMBL/GenBank/DDBJ databases">
        <title>The Noncontiguous Finished sequence of Saccharomonospora cyanea NA-134.</title>
        <authorList>
            <consortium name="US DOE Joint Genome Institute"/>
            <person name="Lucas S."/>
            <person name="Han J."/>
            <person name="Lapidus A."/>
            <person name="Cheng J.-F."/>
            <person name="Goodwin L."/>
            <person name="Pitluck S."/>
            <person name="Peters L."/>
            <person name="Ovchinnikova G."/>
            <person name="Lu M."/>
            <person name="Detter J.C."/>
            <person name="Han C."/>
            <person name="Tapia R."/>
            <person name="Land M."/>
            <person name="Hauser L."/>
            <person name="Kyrpides N."/>
            <person name="Ivanova N."/>
            <person name="Pagani I."/>
            <person name="Brambilla E.-M."/>
            <person name="Klenk H.-P."/>
            <person name="Woyke T."/>
        </authorList>
    </citation>
    <scope>NUCLEOTIDE SEQUENCE [LARGE SCALE GENOMIC DNA]</scope>
    <source>
        <strain evidence="1 2">NA-134</strain>
    </source>
</reference>
<evidence type="ECO:0000313" key="2">
    <source>
        <dbReference type="Proteomes" id="UP000002791"/>
    </source>
</evidence>
<name>H5XLV7_9PSEU</name>
<accession>H5XLV7</accession>
<dbReference type="EMBL" id="CM001440">
    <property type="protein sequence ID" value="EHR61999.1"/>
    <property type="molecule type" value="Genomic_DNA"/>
</dbReference>
<keyword evidence="2" id="KW-1185">Reference proteome</keyword>
<gene>
    <name evidence="1" type="ORF">SaccyDRAFT_3163</name>
</gene>
<organism evidence="1 2">
    <name type="scientific">Saccharomonospora cyanea NA-134</name>
    <dbReference type="NCBI Taxonomy" id="882082"/>
    <lineage>
        <taxon>Bacteria</taxon>
        <taxon>Bacillati</taxon>
        <taxon>Actinomycetota</taxon>
        <taxon>Actinomycetes</taxon>
        <taxon>Pseudonocardiales</taxon>
        <taxon>Pseudonocardiaceae</taxon>
        <taxon>Saccharomonospora</taxon>
    </lineage>
</organism>
<evidence type="ECO:0000313" key="1">
    <source>
        <dbReference type="EMBL" id="EHR61999.1"/>
    </source>
</evidence>
<dbReference type="SUPFAM" id="SSF160424">
    <property type="entry name" value="BH3703-like"/>
    <property type="match status" value="1"/>
</dbReference>
<dbReference type="HOGENOM" id="CLU_129307_0_0_11"/>
<dbReference type="RefSeq" id="WP_005457474.1">
    <property type="nucleotide sequence ID" value="NZ_CM001440.1"/>
</dbReference>
<dbReference type="STRING" id="882082.SaccyDRAFT_3163"/>
<sequence>MTASEEPGEALDRRIGFMLLDAVDGGWLRIDFRCKVVSDAHDLALTVLLADGSSPAVPLPEAILEPVLQLREEMYREGRGTWFSARWTLEPPGRMNLTYNLDWDPLWEPDVPASSWRADLEAFPRDGDHMPEWLRMRLAEADEGDGTR</sequence>
<dbReference type="Proteomes" id="UP000002791">
    <property type="component" value="Chromosome"/>
</dbReference>
<protein>
    <submittedName>
        <fullName evidence="1">Uncharacterized protein</fullName>
    </submittedName>
</protein>
<dbReference type="eggNOG" id="COG0457">
    <property type="taxonomic scope" value="Bacteria"/>
</dbReference>
<proteinExistence type="predicted"/>
<dbReference type="InterPro" id="IPR036170">
    <property type="entry name" value="YezG-like_sf"/>
</dbReference>